<keyword evidence="2" id="KW-1185">Reference proteome</keyword>
<dbReference type="AlphaFoldDB" id="A0A3M7PUP8"/>
<sequence length="139" mass="15852">MTGNYPLQLKTNVTHGKNTKKNTKIKNNLYSEQSPLITVLNFDSVRLTFFEPHISTSETSAFAIDSLHVSEFAPKCFQTFLPRHGLILSLKWEIDNKVKSSFTQSRIFEIADDSFFGIEKSKVFKSRCVIFNKINGSIL</sequence>
<gene>
    <name evidence="1" type="ORF">BpHYR1_046492</name>
</gene>
<organism evidence="1 2">
    <name type="scientific">Brachionus plicatilis</name>
    <name type="common">Marine rotifer</name>
    <name type="synonym">Brachionus muelleri</name>
    <dbReference type="NCBI Taxonomy" id="10195"/>
    <lineage>
        <taxon>Eukaryota</taxon>
        <taxon>Metazoa</taxon>
        <taxon>Spiralia</taxon>
        <taxon>Gnathifera</taxon>
        <taxon>Rotifera</taxon>
        <taxon>Eurotatoria</taxon>
        <taxon>Monogononta</taxon>
        <taxon>Pseudotrocha</taxon>
        <taxon>Ploima</taxon>
        <taxon>Brachionidae</taxon>
        <taxon>Brachionus</taxon>
    </lineage>
</organism>
<reference evidence="1 2" key="1">
    <citation type="journal article" date="2018" name="Sci. Rep.">
        <title>Genomic signatures of local adaptation to the degree of environmental predictability in rotifers.</title>
        <authorList>
            <person name="Franch-Gras L."/>
            <person name="Hahn C."/>
            <person name="Garcia-Roger E.M."/>
            <person name="Carmona M.J."/>
            <person name="Serra M."/>
            <person name="Gomez A."/>
        </authorList>
    </citation>
    <scope>NUCLEOTIDE SEQUENCE [LARGE SCALE GENOMIC DNA]</scope>
    <source>
        <strain evidence="1">HYR1</strain>
    </source>
</reference>
<accession>A0A3M7PUP8</accession>
<dbReference type="EMBL" id="REGN01008866">
    <property type="protein sequence ID" value="RNA02475.1"/>
    <property type="molecule type" value="Genomic_DNA"/>
</dbReference>
<proteinExistence type="predicted"/>
<dbReference type="Proteomes" id="UP000276133">
    <property type="component" value="Unassembled WGS sequence"/>
</dbReference>
<evidence type="ECO:0000313" key="1">
    <source>
        <dbReference type="EMBL" id="RNA02475.1"/>
    </source>
</evidence>
<evidence type="ECO:0000313" key="2">
    <source>
        <dbReference type="Proteomes" id="UP000276133"/>
    </source>
</evidence>
<name>A0A3M7PUP8_BRAPC</name>
<protein>
    <submittedName>
        <fullName evidence="1">Uncharacterized protein</fullName>
    </submittedName>
</protein>
<comment type="caution">
    <text evidence="1">The sequence shown here is derived from an EMBL/GenBank/DDBJ whole genome shotgun (WGS) entry which is preliminary data.</text>
</comment>